<keyword evidence="3" id="KW-1185">Reference proteome</keyword>
<dbReference type="OrthoDB" id="411361at2"/>
<dbReference type="EMBL" id="VYKK01000013">
    <property type="protein sequence ID" value="KAA9004711.1"/>
    <property type="molecule type" value="Genomic_DNA"/>
</dbReference>
<dbReference type="Gene3D" id="1.50.10.20">
    <property type="match status" value="1"/>
</dbReference>
<evidence type="ECO:0000313" key="3">
    <source>
        <dbReference type="Proteomes" id="UP000367750"/>
    </source>
</evidence>
<dbReference type="Proteomes" id="UP000367750">
    <property type="component" value="Unassembled WGS sequence"/>
</dbReference>
<evidence type="ECO:0000313" key="2">
    <source>
        <dbReference type="EMBL" id="KAA9004711.1"/>
    </source>
</evidence>
<accession>A0A5J5G9S1</accession>
<feature type="domain" description="SLH" evidence="1">
    <location>
        <begin position="650"/>
        <end position="703"/>
    </location>
</feature>
<proteinExistence type="predicted"/>
<gene>
    <name evidence="2" type="ORF">F4V43_10330</name>
</gene>
<dbReference type="CDD" id="cd00688">
    <property type="entry name" value="ISOPREN_C2_like"/>
    <property type="match status" value="1"/>
</dbReference>
<evidence type="ECO:0000259" key="1">
    <source>
        <dbReference type="PROSITE" id="PS51272"/>
    </source>
</evidence>
<dbReference type="InterPro" id="IPR008930">
    <property type="entry name" value="Terpenoid_cyclase/PrenylTrfase"/>
</dbReference>
<reference evidence="2 3" key="1">
    <citation type="submission" date="2019-09" db="EMBL/GenBank/DDBJ databases">
        <title>Bacillus ochoae sp. nov., Paenibacillus whitsoniae sp. nov., Paenibacillus spiritus sp. nov. Isolated from the Mars Exploration Rover during spacecraft assembly.</title>
        <authorList>
            <person name="Seuylemezian A."/>
            <person name="Vaishampayan P."/>
        </authorList>
    </citation>
    <scope>NUCLEOTIDE SEQUENCE [LARGE SCALE GENOMIC DNA]</scope>
    <source>
        <strain evidence="2 3">MER_111</strain>
    </source>
</reference>
<dbReference type="InterPro" id="IPR001119">
    <property type="entry name" value="SLH_dom"/>
</dbReference>
<protein>
    <recommendedName>
        <fullName evidence="1">SLH domain-containing protein</fullName>
    </recommendedName>
</protein>
<dbReference type="Pfam" id="PF00395">
    <property type="entry name" value="SLH"/>
    <property type="match status" value="3"/>
</dbReference>
<sequence>MKQRMIQSWSACMAVLMLTVLLLGGWGTAGTASAASGSEAAQAAKGAAAYLLKGGISSDWQAIGLIRSGQALPERYKTDLVQEIKASKGTYSKVTEYSRRVLAAAAAGMDATNIGGYNLVQGIYNHAKMTSQGLNGPIYGLLALDAGGYAVPASAPWNADKLIAEIVSKQLPDGGFALTGDKSDPDLTAMALTALSAHRDQTAAAAAVDKAADWLSVQQQAGGGYGDSSESVAQAIIALTSAGIDPTEARFTKSGVSLVDRLLSYRNGDGGFGHTLKAKSDELATEQALLALDAYTMLKEGKGALYRFPVSQAASAADTAGKPRVQIVIEGPEKPVLESELAAANVLDALKALNQAPGIGLEISHASFGDYVSGVKGVQNGLYGGYDGWSYAVQRAGEWIFPSVGMDKFELKTGDRAVVYYGGGDTQVVDAVYAEPALPEHGKPFRVHVTKAAMDWESGKAKTAPAAGVTVKVGSAAAVTDADGNAAFAAIPSGGQYALEVNGYRKGQAPDVVRYTGTLAVLPLYADSAQIADWAAASVNKVYASKLMDGISDGGKVRFAPKASLTRAQFAALLVRLSGVSAEGAAQPGFTDVKPGAWYYSYVAKAKELGFVGGVTATSFQPNAPISRQDMAVMLARSYGLKASASAPSFSDQKQIAAYARDAVRAAAEKGYLSGAYGKFLPDAPVTREMAAVVADRLQQDAD</sequence>
<comment type="caution">
    <text evidence="2">The sequence shown here is derived from an EMBL/GenBank/DDBJ whole genome shotgun (WGS) entry which is preliminary data.</text>
</comment>
<name>A0A5J5G9S1_9BACL</name>
<dbReference type="PROSITE" id="PS51272">
    <property type="entry name" value="SLH"/>
    <property type="match status" value="3"/>
</dbReference>
<dbReference type="AlphaFoldDB" id="A0A5J5G9S1"/>
<feature type="domain" description="SLH" evidence="1">
    <location>
        <begin position="586"/>
        <end position="649"/>
    </location>
</feature>
<dbReference type="SUPFAM" id="SSF48239">
    <property type="entry name" value="Terpenoid cyclases/Protein prenyltransferases"/>
    <property type="match status" value="1"/>
</dbReference>
<feature type="domain" description="SLH" evidence="1">
    <location>
        <begin position="522"/>
        <end position="585"/>
    </location>
</feature>
<organism evidence="2 3">
    <name type="scientific">Paenibacillus spiritus</name>
    <dbReference type="NCBI Taxonomy" id="2496557"/>
    <lineage>
        <taxon>Bacteria</taxon>
        <taxon>Bacillati</taxon>
        <taxon>Bacillota</taxon>
        <taxon>Bacilli</taxon>
        <taxon>Bacillales</taxon>
        <taxon>Paenibacillaceae</taxon>
        <taxon>Paenibacillus</taxon>
    </lineage>
</organism>
<dbReference type="RefSeq" id="WP_150458173.1">
    <property type="nucleotide sequence ID" value="NZ_VYKK01000013.1"/>
</dbReference>
<dbReference type="Gene3D" id="2.170.130.30">
    <property type="match status" value="1"/>
</dbReference>